<comment type="caution">
    <text evidence="3">The sequence shown here is derived from an EMBL/GenBank/DDBJ whole genome shotgun (WGS) entry which is preliminary data.</text>
</comment>
<dbReference type="RefSeq" id="WP_222823849.1">
    <property type="nucleotide sequence ID" value="NZ_JAHWXP010000001.1"/>
</dbReference>
<feature type="domain" description="Putative Flp pilus-assembly TadG-like N-terminal" evidence="2">
    <location>
        <begin position="13"/>
        <end position="57"/>
    </location>
</feature>
<accession>A0ABS7PAY0</accession>
<dbReference type="Proteomes" id="UP000759298">
    <property type="component" value="Unassembled WGS sequence"/>
</dbReference>
<keyword evidence="1" id="KW-0472">Membrane</keyword>
<feature type="transmembrane region" description="Helical" evidence="1">
    <location>
        <begin position="12"/>
        <end position="34"/>
    </location>
</feature>
<dbReference type="EMBL" id="JAHWXP010000001">
    <property type="protein sequence ID" value="MBY8336146.1"/>
    <property type="molecule type" value="Genomic_DNA"/>
</dbReference>
<keyword evidence="4" id="KW-1185">Reference proteome</keyword>
<dbReference type="Pfam" id="PF13400">
    <property type="entry name" value="Tad"/>
    <property type="match status" value="1"/>
</dbReference>
<organism evidence="3 4">
    <name type="scientific">Alteriqipengyuania abyssalis</name>
    <dbReference type="NCBI Taxonomy" id="2860200"/>
    <lineage>
        <taxon>Bacteria</taxon>
        <taxon>Pseudomonadati</taxon>
        <taxon>Pseudomonadota</taxon>
        <taxon>Alphaproteobacteria</taxon>
        <taxon>Sphingomonadales</taxon>
        <taxon>Erythrobacteraceae</taxon>
        <taxon>Alteriqipengyuania</taxon>
    </lineage>
</organism>
<proteinExistence type="predicted"/>
<keyword evidence="1" id="KW-0812">Transmembrane</keyword>
<protein>
    <submittedName>
        <fullName evidence="3">Tad domain-containing protein</fullName>
    </submittedName>
</protein>
<dbReference type="SUPFAM" id="SSF53300">
    <property type="entry name" value="vWA-like"/>
    <property type="match status" value="1"/>
</dbReference>
<dbReference type="Gene3D" id="3.40.50.410">
    <property type="entry name" value="von Willebrand factor, type A domain"/>
    <property type="match status" value="2"/>
</dbReference>
<evidence type="ECO:0000256" key="1">
    <source>
        <dbReference type="SAM" id="Phobius"/>
    </source>
</evidence>
<reference evidence="3 4" key="1">
    <citation type="submission" date="2021-07" db="EMBL/GenBank/DDBJ databases">
        <title>Alteriqipengyuania abyssalis NZ-12B nov, sp.nov isolated from deep sea sponge in pacific ocean.</title>
        <authorList>
            <person name="Tareen S."/>
            <person name="Wink J."/>
        </authorList>
    </citation>
    <scope>NUCLEOTIDE SEQUENCE [LARGE SCALE GENOMIC DNA]</scope>
    <source>
        <strain evidence="3 4">NZ-12B</strain>
    </source>
</reference>
<gene>
    <name evidence="3" type="ORF">KYN89_03715</name>
</gene>
<sequence>MNFLTRLRRNIAGNTVAIVAAALVPLVALIGSGVDMSRAYMVESRLQQACDAGVLAGRKEMGNSTWSTAAANVASEYFEVNYASDYLGSQDVSFAATNPSGTTTVEGTASVRLPTVIMQFFTFSELNLAVDCAARYDVGNADVTFVLDTTGSMACPSDSNDSQCSGYFSRYGTQQGRSYSGLSTTSRMGALKDAMDSFYNTLSTASAGSGGRIRYSFVPYTGTVNVGRLLPQNYIVDSHNYQSRKAESTLVEHFRSRDSRYTSDCSSYYGTWDGYRVYGRFDSDYNGCIWDDQHTGSTSYKQYNFSTATYKTFASTPDPTSTGIGNSTWAGCIEERDTVASGSVSFNSGTKTFSPSGLYDLDIDSAPTNNATKWRPYWPEIVYYRNNNTTTANSGTSSQTSCPYQAKLYAEYGSLSAFRTYTNNLAPDGGTYHDIGLLWGARVSSPQGIFSSNVNAAPTNNSFVGRHIVFMTDGQLDPGDTYYQAYGVERHDGRITGMQTSNSSSAITGEQRTRLTRRYKELCKAIKAKGIRLWVVAFNTALTSDMTECASPNSSFTANNSGALNNAFGKIAEEIADLRLVD</sequence>
<keyword evidence="1" id="KW-1133">Transmembrane helix</keyword>
<evidence type="ECO:0000313" key="4">
    <source>
        <dbReference type="Proteomes" id="UP000759298"/>
    </source>
</evidence>
<evidence type="ECO:0000259" key="2">
    <source>
        <dbReference type="Pfam" id="PF13400"/>
    </source>
</evidence>
<evidence type="ECO:0000313" key="3">
    <source>
        <dbReference type="EMBL" id="MBY8336146.1"/>
    </source>
</evidence>
<dbReference type="InterPro" id="IPR036465">
    <property type="entry name" value="vWFA_dom_sf"/>
</dbReference>
<name>A0ABS7PAY0_9SPHN</name>
<dbReference type="InterPro" id="IPR028087">
    <property type="entry name" value="Tad_N"/>
</dbReference>